<keyword evidence="3 8" id="KW-0812">Transmembrane</keyword>
<sequence length="381" mass="40760">MRLGDRAHQPGDRGLARGGRGAVGDADEGGGALDRHPTILPVRPSPVTPALMIEVYRLPDGNTFRMTARAPFSARDRVDGTDGALAARGSGTSFRDTLTSYYSLTKPGVLYGNALTAAAGFLLAARGQVDLFLFVVLCVGTTLVIASATVLNNVLDRDIDMVMERTKKRATVTGRVGVRNAVIFSILLFVFGMGMLAAWTNWLVVVVGLAGFLVYVVLYGMLSKRLSIHGTLVGSVSGAAPILAGYVAVSGAIDIGAVLAFLAVFLWQMPEFYSIAIYRHDEYASAGVPVISVVRGIRNTTIQIFVYTVAFVVSTLLLPVFGYVGYVYTTVMGVLGAYWIWLGIVGLRTGDPAPWARRMFRFSLVIILALCLMVSVGPVLP</sequence>
<protein>
    <recommendedName>
        <fullName evidence="8">Protoheme IX farnesyltransferase</fullName>
        <ecNumber evidence="8">2.5.1.141</ecNumber>
    </recommendedName>
    <alternativeName>
        <fullName evidence="8">Heme B farnesyltransferase</fullName>
    </alternativeName>
    <alternativeName>
        <fullName evidence="8">Heme O synthase</fullName>
    </alternativeName>
</protein>
<comment type="pathway">
    <text evidence="8">Porphyrin-containing compound metabolism; heme O biosynthesis; heme O from protoheme: step 1/1.</text>
</comment>
<comment type="similarity">
    <text evidence="8">Belongs to the UbiA prenyltransferase family. Protoheme IX farnesyltransferase subfamily.</text>
</comment>
<feature type="transmembrane region" description="Helical" evidence="8">
    <location>
        <begin position="202"/>
        <end position="222"/>
    </location>
</feature>
<evidence type="ECO:0000256" key="6">
    <source>
        <dbReference type="ARBA" id="ARBA00023136"/>
    </source>
</evidence>
<name>A0AAQ2C922_9MICO</name>
<dbReference type="EC" id="2.5.1.141" evidence="8"/>
<comment type="miscellaneous">
    <text evidence="8">Carbon 2 of the heme B porphyrin ring is defined according to the Fischer nomenclature.</text>
</comment>
<dbReference type="GO" id="GO:0005886">
    <property type="term" value="C:plasma membrane"/>
    <property type="evidence" value="ECO:0007669"/>
    <property type="project" value="UniProtKB-SubCell"/>
</dbReference>
<keyword evidence="11" id="KW-1185">Reference proteome</keyword>
<keyword evidence="6 8" id="KW-0472">Membrane</keyword>
<dbReference type="PROSITE" id="PS00943">
    <property type="entry name" value="UBIA"/>
    <property type="match status" value="1"/>
</dbReference>
<evidence type="ECO:0000313" key="11">
    <source>
        <dbReference type="Proteomes" id="UP000297403"/>
    </source>
</evidence>
<dbReference type="Pfam" id="PF01040">
    <property type="entry name" value="UbiA"/>
    <property type="match status" value="1"/>
</dbReference>
<dbReference type="InterPro" id="IPR006369">
    <property type="entry name" value="Protohaem_IX_farnesylTrfase"/>
</dbReference>
<comment type="caution">
    <text evidence="10">The sequence shown here is derived from an EMBL/GenBank/DDBJ whole genome shotgun (WGS) entry which is preliminary data.</text>
</comment>
<dbReference type="InterPro" id="IPR044878">
    <property type="entry name" value="UbiA_sf"/>
</dbReference>
<dbReference type="Proteomes" id="UP000297403">
    <property type="component" value="Unassembled WGS sequence"/>
</dbReference>
<dbReference type="NCBIfam" id="NF003348">
    <property type="entry name" value="PRK04375.1-1"/>
    <property type="match status" value="1"/>
</dbReference>
<organism evidence="10 11">
    <name type="scientific">Cryobacterium shii</name>
    <dbReference type="NCBI Taxonomy" id="1259235"/>
    <lineage>
        <taxon>Bacteria</taxon>
        <taxon>Bacillati</taxon>
        <taxon>Actinomycetota</taxon>
        <taxon>Actinomycetes</taxon>
        <taxon>Micrococcales</taxon>
        <taxon>Microbacteriaceae</taxon>
        <taxon>Cryobacterium</taxon>
    </lineage>
</organism>
<evidence type="ECO:0000256" key="4">
    <source>
        <dbReference type="ARBA" id="ARBA00022989"/>
    </source>
</evidence>
<comment type="function">
    <text evidence="8">Converts heme B (protoheme IX) to heme O by substitution of the vinyl group on carbon 2 of heme B porphyrin ring with a hydroxyethyl farnesyl side group.</text>
</comment>
<evidence type="ECO:0000256" key="5">
    <source>
        <dbReference type="ARBA" id="ARBA00023133"/>
    </source>
</evidence>
<keyword evidence="2 8" id="KW-0808">Transferase</keyword>
<evidence type="ECO:0000256" key="9">
    <source>
        <dbReference type="SAM" id="MobiDB-lite"/>
    </source>
</evidence>
<evidence type="ECO:0000256" key="2">
    <source>
        <dbReference type="ARBA" id="ARBA00022679"/>
    </source>
</evidence>
<dbReference type="NCBIfam" id="TIGR01473">
    <property type="entry name" value="cyoE_ctaB"/>
    <property type="match status" value="1"/>
</dbReference>
<keyword evidence="8" id="KW-1003">Cell membrane</keyword>
<feature type="transmembrane region" description="Helical" evidence="8">
    <location>
        <begin position="229"/>
        <end position="249"/>
    </location>
</feature>
<dbReference type="CDD" id="cd13957">
    <property type="entry name" value="PT_UbiA_Cox10"/>
    <property type="match status" value="1"/>
</dbReference>
<proteinExistence type="inferred from homology"/>
<evidence type="ECO:0000256" key="1">
    <source>
        <dbReference type="ARBA" id="ARBA00004141"/>
    </source>
</evidence>
<feature type="compositionally biased region" description="Basic and acidic residues" evidence="9">
    <location>
        <begin position="1"/>
        <end position="15"/>
    </location>
</feature>
<feature type="transmembrane region" description="Helical" evidence="8">
    <location>
        <begin position="131"/>
        <end position="155"/>
    </location>
</feature>
<feature type="transmembrane region" description="Helical" evidence="8">
    <location>
        <begin position="108"/>
        <end position="125"/>
    </location>
</feature>
<evidence type="ECO:0000256" key="7">
    <source>
        <dbReference type="ARBA" id="ARBA00047690"/>
    </source>
</evidence>
<dbReference type="PANTHER" id="PTHR43448:SF2">
    <property type="entry name" value="PROTOHEME IX FARNESYLTRANSFERASE, MITOCHONDRIAL"/>
    <property type="match status" value="1"/>
</dbReference>
<dbReference type="InterPro" id="IPR030470">
    <property type="entry name" value="UbiA_prenylTrfase_CS"/>
</dbReference>
<gene>
    <name evidence="10" type="primary">cyoE</name>
    <name evidence="8" type="synonym">ctaB</name>
    <name evidence="10" type="ORF">E3O49_01470</name>
</gene>
<accession>A0AAQ2C922</accession>
<dbReference type="GO" id="GO:0008495">
    <property type="term" value="F:protoheme IX farnesyltransferase activity"/>
    <property type="evidence" value="ECO:0007669"/>
    <property type="project" value="UniProtKB-UniRule"/>
</dbReference>
<feature type="transmembrane region" description="Helical" evidence="8">
    <location>
        <begin position="359"/>
        <end position="380"/>
    </location>
</feature>
<feature type="transmembrane region" description="Helical" evidence="8">
    <location>
        <begin position="255"/>
        <end position="273"/>
    </location>
</feature>
<evidence type="ECO:0000256" key="8">
    <source>
        <dbReference type="HAMAP-Rule" id="MF_00154"/>
    </source>
</evidence>
<keyword evidence="4 8" id="KW-1133">Transmembrane helix</keyword>
<feature type="transmembrane region" description="Helical" evidence="8">
    <location>
        <begin position="327"/>
        <end position="347"/>
    </location>
</feature>
<dbReference type="PANTHER" id="PTHR43448">
    <property type="entry name" value="PROTOHEME IX FARNESYLTRANSFERASE, MITOCHONDRIAL"/>
    <property type="match status" value="1"/>
</dbReference>
<dbReference type="AlphaFoldDB" id="A0AAQ2C922"/>
<evidence type="ECO:0000256" key="3">
    <source>
        <dbReference type="ARBA" id="ARBA00022692"/>
    </source>
</evidence>
<feature type="region of interest" description="Disordered" evidence="9">
    <location>
        <begin position="1"/>
        <end position="40"/>
    </location>
</feature>
<comment type="subcellular location">
    <subcellularLocation>
        <location evidence="8">Cell membrane</location>
        <topology evidence="8">Multi-pass membrane protein</topology>
    </subcellularLocation>
    <subcellularLocation>
        <location evidence="1">Membrane</location>
        <topology evidence="1">Multi-pass membrane protein</topology>
    </subcellularLocation>
</comment>
<reference evidence="10 11" key="1">
    <citation type="submission" date="2019-03" db="EMBL/GenBank/DDBJ databases">
        <title>Genomics of glacier-inhabiting Cryobacterium strains.</title>
        <authorList>
            <person name="Liu Q."/>
            <person name="Xin Y.-H."/>
        </authorList>
    </citation>
    <scope>NUCLEOTIDE SEQUENCE [LARGE SCALE GENOMIC DNA]</scope>
    <source>
        <strain evidence="11">TMT1-22</strain>
    </source>
</reference>
<dbReference type="HAMAP" id="MF_00154">
    <property type="entry name" value="CyoE_CtaB"/>
    <property type="match status" value="1"/>
</dbReference>
<dbReference type="Gene3D" id="1.10.357.140">
    <property type="entry name" value="UbiA prenyltransferase"/>
    <property type="match status" value="1"/>
</dbReference>
<feature type="transmembrane region" description="Helical" evidence="8">
    <location>
        <begin position="176"/>
        <end position="196"/>
    </location>
</feature>
<dbReference type="EMBL" id="SOFY01000010">
    <property type="protein sequence ID" value="TFC52349.1"/>
    <property type="molecule type" value="Genomic_DNA"/>
</dbReference>
<dbReference type="InterPro" id="IPR000537">
    <property type="entry name" value="UbiA_prenyltransferase"/>
</dbReference>
<evidence type="ECO:0000313" key="10">
    <source>
        <dbReference type="EMBL" id="TFC52349.1"/>
    </source>
</evidence>
<comment type="catalytic activity">
    <reaction evidence="7 8">
        <text>heme b + (2E,6E)-farnesyl diphosphate + H2O = Fe(II)-heme o + diphosphate</text>
        <dbReference type="Rhea" id="RHEA:28070"/>
        <dbReference type="ChEBI" id="CHEBI:15377"/>
        <dbReference type="ChEBI" id="CHEBI:33019"/>
        <dbReference type="ChEBI" id="CHEBI:60344"/>
        <dbReference type="ChEBI" id="CHEBI:60530"/>
        <dbReference type="ChEBI" id="CHEBI:175763"/>
        <dbReference type="EC" id="2.5.1.141"/>
    </reaction>
</comment>
<feature type="transmembrane region" description="Helical" evidence="8">
    <location>
        <begin position="304"/>
        <end position="321"/>
    </location>
</feature>
<keyword evidence="5 8" id="KW-0350">Heme biosynthesis</keyword>
<dbReference type="GO" id="GO:0048034">
    <property type="term" value="P:heme O biosynthetic process"/>
    <property type="evidence" value="ECO:0007669"/>
    <property type="project" value="UniProtKB-UniRule"/>
</dbReference>